<dbReference type="PANTHER" id="PTHR35410:SF2">
    <property type="entry name" value="OS02G0640200 PROTEIN"/>
    <property type="match status" value="1"/>
</dbReference>
<evidence type="ECO:0000259" key="4">
    <source>
        <dbReference type="Pfam" id="PF24649"/>
    </source>
</evidence>
<dbReference type="AlphaFoldDB" id="A0AAN8U9B2"/>
<accession>A0AAN8U9B2</accession>
<sequence>MLSKLLTFVLSPFFPVIRSCEKEETFQFLCITQLNFDICCICWHVCVYVFGQYSGLNWKMLMGHAEGVPKLGSSTKLLLSDPESESDGDEEADTPEKILCMASFDELGEKSVQYDTIIWLSISLLLVLAWGIGILMLLYLPMRRYVLKKEISSRKLYVTPDEIVYKVSRPSFIPFWKDIKFEKHVPLPLVIDIIIEQGCLQSMFGLHTFRVESIARGKAAPVDELQVQAVHNPGLLRKVIVNEASKVIHLGRSWRPVVEGGDGAPAVSSSSSKTSRLTGSPRHASLEHRGFVPSDFLLHKLDEVNKSVKKIELLIEKSPATPGSS</sequence>
<keyword evidence="6" id="KW-1185">Reference proteome</keyword>
<dbReference type="InterPro" id="IPR056059">
    <property type="entry name" value="DUF7642"/>
</dbReference>
<proteinExistence type="predicted"/>
<evidence type="ECO:0000313" key="6">
    <source>
        <dbReference type="Proteomes" id="UP001371456"/>
    </source>
</evidence>
<evidence type="ECO:0000256" key="2">
    <source>
        <dbReference type="SAM" id="Phobius"/>
    </source>
</evidence>
<name>A0AAN8U9B2_SOLBU</name>
<evidence type="ECO:0000256" key="1">
    <source>
        <dbReference type="SAM" id="MobiDB-lite"/>
    </source>
</evidence>
<keyword evidence="2" id="KW-1133">Transmembrane helix</keyword>
<keyword evidence="2" id="KW-0812">Transmembrane</keyword>
<feature type="chain" id="PRO_5042830862" description="DUF7642 domain-containing protein" evidence="3">
    <location>
        <begin position="20"/>
        <end position="325"/>
    </location>
</feature>
<reference evidence="5 6" key="1">
    <citation type="submission" date="2024-02" db="EMBL/GenBank/DDBJ databases">
        <title>de novo genome assembly of Solanum bulbocastanum strain 11H21.</title>
        <authorList>
            <person name="Hosaka A.J."/>
        </authorList>
    </citation>
    <scope>NUCLEOTIDE SEQUENCE [LARGE SCALE GENOMIC DNA]</scope>
    <source>
        <tissue evidence="5">Young leaves</tissue>
    </source>
</reference>
<feature type="region of interest" description="Disordered" evidence="1">
    <location>
        <begin position="261"/>
        <end position="286"/>
    </location>
</feature>
<dbReference type="Proteomes" id="UP001371456">
    <property type="component" value="Unassembled WGS sequence"/>
</dbReference>
<gene>
    <name evidence="5" type="ORF">RDI58_002287</name>
</gene>
<keyword evidence="2" id="KW-0472">Membrane</keyword>
<dbReference type="PANTHER" id="PTHR35410">
    <property type="entry name" value="EXPRESSED PROTEIN"/>
    <property type="match status" value="1"/>
</dbReference>
<dbReference type="Pfam" id="PF24649">
    <property type="entry name" value="DUF7642"/>
    <property type="match status" value="1"/>
</dbReference>
<comment type="caution">
    <text evidence="5">The sequence shown here is derived from an EMBL/GenBank/DDBJ whole genome shotgun (WGS) entry which is preliminary data.</text>
</comment>
<protein>
    <recommendedName>
        <fullName evidence="4">DUF7642 domain-containing protein</fullName>
    </recommendedName>
</protein>
<dbReference type="EMBL" id="JBANQN010000001">
    <property type="protein sequence ID" value="KAK6804503.1"/>
    <property type="molecule type" value="Genomic_DNA"/>
</dbReference>
<keyword evidence="3" id="KW-0732">Signal</keyword>
<feature type="transmembrane region" description="Helical" evidence="2">
    <location>
        <begin position="117"/>
        <end position="140"/>
    </location>
</feature>
<feature type="domain" description="DUF7642" evidence="4">
    <location>
        <begin position="149"/>
        <end position="248"/>
    </location>
</feature>
<feature type="signal peptide" evidence="3">
    <location>
        <begin position="1"/>
        <end position="19"/>
    </location>
</feature>
<organism evidence="5 6">
    <name type="scientific">Solanum bulbocastanum</name>
    <name type="common">Wild potato</name>
    <dbReference type="NCBI Taxonomy" id="147425"/>
    <lineage>
        <taxon>Eukaryota</taxon>
        <taxon>Viridiplantae</taxon>
        <taxon>Streptophyta</taxon>
        <taxon>Embryophyta</taxon>
        <taxon>Tracheophyta</taxon>
        <taxon>Spermatophyta</taxon>
        <taxon>Magnoliopsida</taxon>
        <taxon>eudicotyledons</taxon>
        <taxon>Gunneridae</taxon>
        <taxon>Pentapetalae</taxon>
        <taxon>asterids</taxon>
        <taxon>lamiids</taxon>
        <taxon>Solanales</taxon>
        <taxon>Solanaceae</taxon>
        <taxon>Solanoideae</taxon>
        <taxon>Solaneae</taxon>
        <taxon>Solanum</taxon>
    </lineage>
</organism>
<evidence type="ECO:0000256" key="3">
    <source>
        <dbReference type="SAM" id="SignalP"/>
    </source>
</evidence>
<evidence type="ECO:0000313" key="5">
    <source>
        <dbReference type="EMBL" id="KAK6804503.1"/>
    </source>
</evidence>